<proteinExistence type="predicted"/>
<protein>
    <submittedName>
        <fullName evidence="1">Uncharacterized protein</fullName>
    </submittedName>
</protein>
<keyword evidence="2" id="KW-1185">Reference proteome</keyword>
<comment type="caution">
    <text evidence="1">The sequence shown here is derived from an EMBL/GenBank/DDBJ whole genome shotgun (WGS) entry which is preliminary data.</text>
</comment>
<name>A0ACB8FLW0_9SAUR</name>
<reference evidence="1" key="1">
    <citation type="submission" date="2021-08" db="EMBL/GenBank/DDBJ databases">
        <title>The first chromosome-level gecko genome reveals the dynamic sex chromosomes of Neotropical dwarf geckos (Sphaerodactylidae: Sphaerodactylus).</title>
        <authorList>
            <person name="Pinto B.J."/>
            <person name="Keating S.E."/>
            <person name="Gamble T."/>
        </authorList>
    </citation>
    <scope>NUCLEOTIDE SEQUENCE</scope>
    <source>
        <strain evidence="1">TG3544</strain>
    </source>
</reference>
<evidence type="ECO:0000313" key="2">
    <source>
        <dbReference type="Proteomes" id="UP000827872"/>
    </source>
</evidence>
<evidence type="ECO:0000313" key="1">
    <source>
        <dbReference type="EMBL" id="KAH8006367.1"/>
    </source>
</evidence>
<accession>A0ACB8FLW0</accession>
<dbReference type="Proteomes" id="UP000827872">
    <property type="component" value="Linkage Group LG06"/>
</dbReference>
<organism evidence="1 2">
    <name type="scientific">Sphaerodactylus townsendi</name>
    <dbReference type="NCBI Taxonomy" id="933632"/>
    <lineage>
        <taxon>Eukaryota</taxon>
        <taxon>Metazoa</taxon>
        <taxon>Chordata</taxon>
        <taxon>Craniata</taxon>
        <taxon>Vertebrata</taxon>
        <taxon>Euteleostomi</taxon>
        <taxon>Lepidosauria</taxon>
        <taxon>Squamata</taxon>
        <taxon>Bifurcata</taxon>
        <taxon>Gekkota</taxon>
        <taxon>Sphaerodactylidae</taxon>
        <taxon>Sphaerodactylus</taxon>
    </lineage>
</organism>
<gene>
    <name evidence="1" type="ORF">K3G42_003050</name>
</gene>
<dbReference type="EMBL" id="CM037619">
    <property type="protein sequence ID" value="KAH8006367.1"/>
    <property type="molecule type" value="Genomic_DNA"/>
</dbReference>
<sequence>MDTRGSSLQSRGRRDLHGLQHGLFQTSTDRSQLRAAVYQVFGAQPWGGCCSDRLLETLLEAGQRSYLKQQLYWDFQLLDSDHDGYLSVRDAELLLAQVPNACATGESWQEFLRSRGPAVAWRDIEIAQLVERPKIRLLGLYDAMKHPSAGKI</sequence>